<proteinExistence type="predicted"/>
<dbReference type="OrthoDB" id="3468019at2759"/>
<dbReference type="SUPFAM" id="SSF54427">
    <property type="entry name" value="NTF2-like"/>
    <property type="match status" value="1"/>
</dbReference>
<dbReference type="PANTHER" id="PTHR39401">
    <property type="entry name" value="SNOAL-LIKE DOMAIN-CONTAINING PROTEIN"/>
    <property type="match status" value="1"/>
</dbReference>
<sequence length="107" mass="12160">MPYNLTSNPPLSPPTSDSMLKFLETFYATSDTESEHENYVASFTEDATLIMGPKVAKGSNEIRNLRLGLWTHVKSRRHFPTKVFFGGERELMLYGTVRYVLRKGGEV</sequence>
<dbReference type="EMBL" id="ML739314">
    <property type="protein sequence ID" value="KAE8349362.1"/>
    <property type="molecule type" value="Genomic_DNA"/>
</dbReference>
<dbReference type="AlphaFoldDB" id="A0A5N6YV51"/>
<dbReference type="Proteomes" id="UP000327118">
    <property type="component" value="Unassembled WGS sequence"/>
</dbReference>
<gene>
    <name evidence="1" type="ORF">BDV28DRAFT_141386</name>
</gene>
<protein>
    <recommendedName>
        <fullName evidence="3">SnoaL-like domain-containing protein</fullName>
    </recommendedName>
</protein>
<dbReference type="InterPro" id="IPR032710">
    <property type="entry name" value="NTF2-like_dom_sf"/>
</dbReference>
<feature type="non-terminal residue" evidence="1">
    <location>
        <position position="107"/>
    </location>
</feature>
<dbReference type="PANTHER" id="PTHR39401:SF1">
    <property type="entry name" value="SNOAL-LIKE DOMAIN-CONTAINING PROTEIN"/>
    <property type="match status" value="1"/>
</dbReference>
<reference evidence="2" key="1">
    <citation type="submission" date="2019-04" db="EMBL/GenBank/DDBJ databases">
        <title>Friends and foes A comparative genomics studyof 23 Aspergillus species from section Flavi.</title>
        <authorList>
            <consortium name="DOE Joint Genome Institute"/>
            <person name="Kjaerbolling I."/>
            <person name="Vesth T."/>
            <person name="Frisvad J.C."/>
            <person name="Nybo J.L."/>
            <person name="Theobald S."/>
            <person name="Kildgaard S."/>
            <person name="Isbrandt T."/>
            <person name="Kuo A."/>
            <person name="Sato A."/>
            <person name="Lyhne E.K."/>
            <person name="Kogle M.E."/>
            <person name="Wiebenga A."/>
            <person name="Kun R.S."/>
            <person name="Lubbers R.J."/>
            <person name="Makela M.R."/>
            <person name="Barry K."/>
            <person name="Chovatia M."/>
            <person name="Clum A."/>
            <person name="Daum C."/>
            <person name="Haridas S."/>
            <person name="He G."/>
            <person name="LaButti K."/>
            <person name="Lipzen A."/>
            <person name="Mondo S."/>
            <person name="Riley R."/>
            <person name="Salamov A."/>
            <person name="Simmons B.A."/>
            <person name="Magnuson J.K."/>
            <person name="Henrissat B."/>
            <person name="Mortensen U.H."/>
            <person name="Larsen T.O."/>
            <person name="Devries R.P."/>
            <person name="Grigoriev I.V."/>
            <person name="Machida M."/>
            <person name="Baker S.E."/>
            <person name="Andersen M.R."/>
        </authorList>
    </citation>
    <scope>NUCLEOTIDE SEQUENCE [LARGE SCALE GENOMIC DNA]</scope>
    <source>
        <strain evidence="2">CBS 553.77</strain>
    </source>
</reference>
<evidence type="ECO:0008006" key="3">
    <source>
        <dbReference type="Google" id="ProtNLM"/>
    </source>
</evidence>
<evidence type="ECO:0000313" key="1">
    <source>
        <dbReference type="EMBL" id="KAE8349362.1"/>
    </source>
</evidence>
<name>A0A5N6YV51_9EURO</name>
<evidence type="ECO:0000313" key="2">
    <source>
        <dbReference type="Proteomes" id="UP000327118"/>
    </source>
</evidence>
<keyword evidence="2" id="KW-1185">Reference proteome</keyword>
<accession>A0A5N6YV51</accession>
<organism evidence="1 2">
    <name type="scientific">Aspergillus coremiiformis</name>
    <dbReference type="NCBI Taxonomy" id="138285"/>
    <lineage>
        <taxon>Eukaryota</taxon>
        <taxon>Fungi</taxon>
        <taxon>Dikarya</taxon>
        <taxon>Ascomycota</taxon>
        <taxon>Pezizomycotina</taxon>
        <taxon>Eurotiomycetes</taxon>
        <taxon>Eurotiomycetidae</taxon>
        <taxon>Eurotiales</taxon>
        <taxon>Aspergillaceae</taxon>
        <taxon>Aspergillus</taxon>
        <taxon>Aspergillus subgen. Circumdati</taxon>
    </lineage>
</organism>